<keyword evidence="2 8" id="KW-0808">Transferase</keyword>
<dbReference type="GO" id="GO:0016779">
    <property type="term" value="F:nucleotidyltransferase activity"/>
    <property type="evidence" value="ECO:0007669"/>
    <property type="project" value="UniProtKB-KW"/>
</dbReference>
<keyword evidence="7" id="KW-0460">Magnesium</keyword>
<keyword evidence="4" id="KW-0548">Nucleotidyltransferase</keyword>
<evidence type="ECO:0000256" key="8">
    <source>
        <dbReference type="RuleBase" id="RU003953"/>
    </source>
</evidence>
<dbReference type="Proteomes" id="UP000594118">
    <property type="component" value="Chromosome"/>
</dbReference>
<feature type="domain" description="tRNA nucleotidyltransferase/poly(A) polymerase RNA and SrmB- binding" evidence="10">
    <location>
        <begin position="183"/>
        <end position="239"/>
    </location>
</feature>
<evidence type="ECO:0000256" key="7">
    <source>
        <dbReference type="ARBA" id="ARBA00022842"/>
    </source>
</evidence>
<dbReference type="EMBL" id="CP045201">
    <property type="protein sequence ID" value="QOL82061.1"/>
    <property type="molecule type" value="Genomic_DNA"/>
</dbReference>
<organism evidence="11 12">
    <name type="scientific">Pseudooceanicola spongiae</name>
    <dbReference type="NCBI Taxonomy" id="2613965"/>
    <lineage>
        <taxon>Bacteria</taxon>
        <taxon>Pseudomonadati</taxon>
        <taxon>Pseudomonadota</taxon>
        <taxon>Alphaproteobacteria</taxon>
        <taxon>Rhodobacterales</taxon>
        <taxon>Paracoccaceae</taxon>
        <taxon>Pseudooceanicola</taxon>
    </lineage>
</organism>
<evidence type="ECO:0000256" key="4">
    <source>
        <dbReference type="ARBA" id="ARBA00022695"/>
    </source>
</evidence>
<sequence>MTLISGEWLRREATQAVCAMLTDAGFQAYFVGGCVRDALMGLPVGDVDICTDAHPEKVQTLAEAAGLKAIPTGIEHGTITVVSGGIAHEVTTFRRDVETDGRHAVVAFSESITEDARRRDFTMNALYADPKGQVLDPLGGMADLQAHRLRFIEDADLRIREDYLRILRFFRFHARFGDPQAGLDPDALSAIAMNAEGLDTLSAERVGSEMTRLLAVPDPAPAMAAMQRTGALMHVLPGAECAALAQLIHVERLAGLSPDFVARLAAIGGEDVAERLRLSKKEASRLALYRAEVGSARGAGELGYRLGRDPAQQIVALRIAMLELPFDAAMFSLAGHGAQQVLPVRAQDLMPQFQGAALGAELKAIEQRWIASDFTLDPAALLGKH</sequence>
<feature type="domain" description="Poly A polymerase head" evidence="9">
    <location>
        <begin position="28"/>
        <end position="150"/>
    </location>
</feature>
<dbReference type="SUPFAM" id="SSF81891">
    <property type="entry name" value="Poly A polymerase C-terminal region-like"/>
    <property type="match status" value="1"/>
</dbReference>
<gene>
    <name evidence="11" type="ORF">F3W81_15235</name>
</gene>
<dbReference type="Gene3D" id="1.10.3090.10">
    <property type="entry name" value="cca-adding enzyme, domain 2"/>
    <property type="match status" value="1"/>
</dbReference>
<dbReference type="InterPro" id="IPR002646">
    <property type="entry name" value="PolA_pol_head_dom"/>
</dbReference>
<evidence type="ECO:0000256" key="3">
    <source>
        <dbReference type="ARBA" id="ARBA00022694"/>
    </source>
</evidence>
<dbReference type="Pfam" id="PF12627">
    <property type="entry name" value="PolyA_pol_RNAbd"/>
    <property type="match status" value="1"/>
</dbReference>
<dbReference type="Pfam" id="PF01743">
    <property type="entry name" value="PolyA_pol"/>
    <property type="match status" value="1"/>
</dbReference>
<dbReference type="PANTHER" id="PTHR46173:SF1">
    <property type="entry name" value="CCA TRNA NUCLEOTIDYLTRANSFERASE 1, MITOCHONDRIAL"/>
    <property type="match status" value="1"/>
</dbReference>
<dbReference type="GO" id="GO:0000166">
    <property type="term" value="F:nucleotide binding"/>
    <property type="evidence" value="ECO:0007669"/>
    <property type="project" value="UniProtKB-KW"/>
</dbReference>
<evidence type="ECO:0000256" key="2">
    <source>
        <dbReference type="ARBA" id="ARBA00022679"/>
    </source>
</evidence>
<dbReference type="AlphaFoldDB" id="A0A7L9WP25"/>
<dbReference type="SUPFAM" id="SSF81301">
    <property type="entry name" value="Nucleotidyltransferase"/>
    <property type="match status" value="1"/>
</dbReference>
<dbReference type="Gene3D" id="3.30.460.10">
    <property type="entry name" value="Beta Polymerase, domain 2"/>
    <property type="match status" value="1"/>
</dbReference>
<dbReference type="InterPro" id="IPR050264">
    <property type="entry name" value="Bact_CCA-adding_enz_type3_sf"/>
</dbReference>
<comment type="similarity">
    <text evidence="8">Belongs to the tRNA nucleotidyltransferase/poly(A) polymerase family.</text>
</comment>
<dbReference type="KEGG" id="pshq:F3W81_15235"/>
<keyword evidence="6" id="KW-0547">Nucleotide-binding</keyword>
<dbReference type="GO" id="GO:0046872">
    <property type="term" value="F:metal ion binding"/>
    <property type="evidence" value="ECO:0007669"/>
    <property type="project" value="UniProtKB-KW"/>
</dbReference>
<keyword evidence="3" id="KW-0819">tRNA processing</keyword>
<accession>A0A7L9WP25</accession>
<dbReference type="CDD" id="cd05398">
    <property type="entry name" value="NT_ClassII-CCAase"/>
    <property type="match status" value="1"/>
</dbReference>
<name>A0A7L9WP25_9RHOB</name>
<dbReference type="InterPro" id="IPR043519">
    <property type="entry name" value="NT_sf"/>
</dbReference>
<dbReference type="GO" id="GO:0008033">
    <property type="term" value="P:tRNA processing"/>
    <property type="evidence" value="ECO:0007669"/>
    <property type="project" value="UniProtKB-KW"/>
</dbReference>
<evidence type="ECO:0000259" key="10">
    <source>
        <dbReference type="Pfam" id="PF12627"/>
    </source>
</evidence>
<protein>
    <submittedName>
        <fullName evidence="11">CCA tRNA nucleotidyltransferase</fullName>
    </submittedName>
</protein>
<proteinExistence type="inferred from homology"/>
<keyword evidence="8" id="KW-0694">RNA-binding</keyword>
<dbReference type="InterPro" id="IPR032828">
    <property type="entry name" value="PolyA_RNA-bd"/>
</dbReference>
<dbReference type="RefSeq" id="WP_193079980.1">
    <property type="nucleotide sequence ID" value="NZ_CP045201.1"/>
</dbReference>
<keyword evidence="5" id="KW-0479">Metal-binding</keyword>
<dbReference type="GO" id="GO:0000049">
    <property type="term" value="F:tRNA binding"/>
    <property type="evidence" value="ECO:0007669"/>
    <property type="project" value="TreeGrafter"/>
</dbReference>
<evidence type="ECO:0000256" key="6">
    <source>
        <dbReference type="ARBA" id="ARBA00022741"/>
    </source>
</evidence>
<comment type="cofactor">
    <cofactor evidence="1">
        <name>Mg(2+)</name>
        <dbReference type="ChEBI" id="CHEBI:18420"/>
    </cofactor>
</comment>
<evidence type="ECO:0000256" key="5">
    <source>
        <dbReference type="ARBA" id="ARBA00022723"/>
    </source>
</evidence>
<evidence type="ECO:0000256" key="1">
    <source>
        <dbReference type="ARBA" id="ARBA00001946"/>
    </source>
</evidence>
<evidence type="ECO:0000313" key="12">
    <source>
        <dbReference type="Proteomes" id="UP000594118"/>
    </source>
</evidence>
<reference evidence="11 12" key="1">
    <citation type="submission" date="2019-10" db="EMBL/GenBank/DDBJ databases">
        <title>Pseudopuniceibacterium sp. HQ09 islated from Antarctica.</title>
        <authorList>
            <person name="Liao L."/>
            <person name="Su S."/>
            <person name="Chen B."/>
            <person name="Yu Y."/>
        </authorList>
    </citation>
    <scope>NUCLEOTIDE SEQUENCE [LARGE SCALE GENOMIC DNA]</scope>
    <source>
        <strain evidence="11 12">HQ09</strain>
    </source>
</reference>
<keyword evidence="12" id="KW-1185">Reference proteome</keyword>
<evidence type="ECO:0000313" key="11">
    <source>
        <dbReference type="EMBL" id="QOL82061.1"/>
    </source>
</evidence>
<dbReference type="PANTHER" id="PTHR46173">
    <property type="entry name" value="CCA TRNA NUCLEOTIDYLTRANSFERASE 1, MITOCHONDRIAL"/>
    <property type="match status" value="1"/>
</dbReference>
<evidence type="ECO:0000259" key="9">
    <source>
        <dbReference type="Pfam" id="PF01743"/>
    </source>
</evidence>